<reference evidence="5 6" key="1">
    <citation type="submission" date="2019-06" db="EMBL/GenBank/DDBJ databases">
        <title>A chromosomal-level reference genome of Carpinus fangiana (Coryloideae, Betulaceae).</title>
        <authorList>
            <person name="Yang X."/>
            <person name="Wang Z."/>
            <person name="Zhang L."/>
            <person name="Hao G."/>
            <person name="Liu J."/>
            <person name="Yang Y."/>
        </authorList>
    </citation>
    <scope>NUCLEOTIDE SEQUENCE [LARGE SCALE GENOMIC DNA]</scope>
    <source>
        <strain evidence="5">Cfa_2016G</strain>
        <tissue evidence="5">Leaf</tissue>
    </source>
</reference>
<keyword evidence="3 4" id="KW-0539">Nucleus</keyword>
<organism evidence="5 6">
    <name type="scientific">Carpinus fangiana</name>
    <dbReference type="NCBI Taxonomy" id="176857"/>
    <lineage>
        <taxon>Eukaryota</taxon>
        <taxon>Viridiplantae</taxon>
        <taxon>Streptophyta</taxon>
        <taxon>Embryophyta</taxon>
        <taxon>Tracheophyta</taxon>
        <taxon>Spermatophyta</taxon>
        <taxon>Magnoliopsida</taxon>
        <taxon>eudicotyledons</taxon>
        <taxon>Gunneridae</taxon>
        <taxon>Pentapetalae</taxon>
        <taxon>rosids</taxon>
        <taxon>fabids</taxon>
        <taxon>Fagales</taxon>
        <taxon>Betulaceae</taxon>
        <taxon>Carpinus</taxon>
    </lineage>
</organism>
<dbReference type="PANTHER" id="PTHR12346">
    <property type="entry name" value="SIN3B-RELATED"/>
    <property type="match status" value="1"/>
</dbReference>
<keyword evidence="2" id="KW-0678">Repressor</keyword>
<evidence type="ECO:0000256" key="1">
    <source>
        <dbReference type="ARBA" id="ARBA00004123"/>
    </source>
</evidence>
<dbReference type="Proteomes" id="UP000327013">
    <property type="component" value="Chromosome 8"/>
</dbReference>
<protein>
    <submittedName>
        <fullName evidence="5">Uncharacterized protein</fullName>
    </submittedName>
</protein>
<dbReference type="GO" id="GO:0003714">
    <property type="term" value="F:transcription corepressor activity"/>
    <property type="evidence" value="ECO:0007669"/>
    <property type="project" value="InterPro"/>
</dbReference>
<dbReference type="InterPro" id="IPR036600">
    <property type="entry name" value="PAH_sf"/>
</dbReference>
<gene>
    <name evidence="5" type="ORF">FH972_019049</name>
</gene>
<dbReference type="PROSITE" id="PS51477">
    <property type="entry name" value="PAH"/>
    <property type="match status" value="1"/>
</dbReference>
<evidence type="ECO:0000313" key="6">
    <source>
        <dbReference type="Proteomes" id="UP000327013"/>
    </source>
</evidence>
<dbReference type="GO" id="GO:0000785">
    <property type="term" value="C:chromatin"/>
    <property type="evidence" value="ECO:0007669"/>
    <property type="project" value="TreeGrafter"/>
</dbReference>
<dbReference type="Pfam" id="PF02671">
    <property type="entry name" value="PAH"/>
    <property type="match status" value="2"/>
</dbReference>
<evidence type="ECO:0000313" key="5">
    <source>
        <dbReference type="EMBL" id="KAE8124141.1"/>
    </source>
</evidence>
<dbReference type="SUPFAM" id="SSF47762">
    <property type="entry name" value="PAH2 domain"/>
    <property type="match status" value="2"/>
</dbReference>
<dbReference type="AlphaFoldDB" id="A0A5N6RS05"/>
<accession>A0A5N6RS05</accession>
<keyword evidence="6" id="KW-1185">Reference proteome</keyword>
<evidence type="ECO:0000256" key="3">
    <source>
        <dbReference type="ARBA" id="ARBA00023242"/>
    </source>
</evidence>
<proteinExistence type="predicted"/>
<dbReference type="InterPro" id="IPR003822">
    <property type="entry name" value="PAH"/>
</dbReference>
<name>A0A5N6RS05_9ROSI</name>
<dbReference type="EMBL" id="CM017328">
    <property type="protein sequence ID" value="KAE8124141.1"/>
    <property type="molecule type" value="Genomic_DNA"/>
</dbReference>
<sequence length="160" mass="18476">MMQLAGPSSPQFQPTHGLIDGPLPPRLLREACKFVKLVKEYKNREVYDRLLQILKDYVEQRIDVSGTASRIKQLVEHHSELRQGVKRLQHEVKVANFTAKVEGRLAMSDCIRYYVIIEGYRSRQKSMVKTIKEMAVLFANHRDLLLDFLGFLPCGFNLSD</sequence>
<dbReference type="InterPro" id="IPR039774">
    <property type="entry name" value="Sin3-like"/>
</dbReference>
<dbReference type="PANTHER" id="PTHR12346:SF0">
    <property type="entry name" value="SIN3A, ISOFORM G"/>
    <property type="match status" value="1"/>
</dbReference>
<evidence type="ECO:0000256" key="4">
    <source>
        <dbReference type="PROSITE-ProRule" id="PRU00810"/>
    </source>
</evidence>
<dbReference type="Gene3D" id="1.20.1160.11">
    <property type="entry name" value="Paired amphipathic helix"/>
    <property type="match status" value="2"/>
</dbReference>
<dbReference type="OrthoDB" id="1305701at2759"/>
<dbReference type="GO" id="GO:0000122">
    <property type="term" value="P:negative regulation of transcription by RNA polymerase II"/>
    <property type="evidence" value="ECO:0007669"/>
    <property type="project" value="TreeGrafter"/>
</dbReference>
<evidence type="ECO:0000256" key="2">
    <source>
        <dbReference type="ARBA" id="ARBA00022491"/>
    </source>
</evidence>
<comment type="subcellular location">
    <subcellularLocation>
        <location evidence="1 4">Nucleus</location>
    </subcellularLocation>
</comment>
<dbReference type="GO" id="GO:0000118">
    <property type="term" value="C:histone deacetylase complex"/>
    <property type="evidence" value="ECO:0007669"/>
    <property type="project" value="TreeGrafter"/>
</dbReference>